<sequence precursor="true">MRTAHVLLCATLAASAFGQQAAEVLEFEAASVKPNKSGSNHSESHGTPGQLVALNMSLRAYICRAFNVRDYQVSGPDWLGSEKFDIVAKYPPHSGDSQPGPRLQKLLADRFKLAIHRETKESPVYALLPAKNGPKIKPVEDKGDHSTNSERGKFVGTGVTMARFAEFLARYMDRPVVDLSDMKGVYNITLEWTPDEAGADASGPTLLTAIQQQLGLRLQPQKAPIEILVVDHAERIPVEN</sequence>
<dbReference type="KEGG" id="sus:Acid_3739"/>
<name>Q01NA8_SOLUE</name>
<organism evidence="2">
    <name type="scientific">Solibacter usitatus (strain Ellin6076)</name>
    <dbReference type="NCBI Taxonomy" id="234267"/>
    <lineage>
        <taxon>Bacteria</taxon>
        <taxon>Pseudomonadati</taxon>
        <taxon>Acidobacteriota</taxon>
        <taxon>Terriglobia</taxon>
        <taxon>Bryobacterales</taxon>
        <taxon>Solibacteraceae</taxon>
        <taxon>Candidatus Solibacter</taxon>
    </lineage>
</organism>
<feature type="signal peptide" evidence="1">
    <location>
        <begin position="1"/>
        <end position="21"/>
    </location>
</feature>
<dbReference type="InParanoid" id="Q01NA8"/>
<protein>
    <recommendedName>
        <fullName evidence="3">Soil-associated protein, TIGR03435 family</fullName>
    </recommendedName>
</protein>
<dbReference type="Pfam" id="PF12543">
    <property type="entry name" value="DUF3738"/>
    <property type="match status" value="1"/>
</dbReference>
<evidence type="ECO:0000313" key="2">
    <source>
        <dbReference type="EMBL" id="ABJ84710.1"/>
    </source>
</evidence>
<accession>Q01NA8</accession>
<evidence type="ECO:0000256" key="1">
    <source>
        <dbReference type="SAM" id="SignalP"/>
    </source>
</evidence>
<evidence type="ECO:0008006" key="3">
    <source>
        <dbReference type="Google" id="ProtNLM"/>
    </source>
</evidence>
<dbReference type="eggNOG" id="COG4219">
    <property type="taxonomic scope" value="Bacteria"/>
</dbReference>
<dbReference type="EMBL" id="CP000473">
    <property type="protein sequence ID" value="ABJ84710.1"/>
    <property type="molecule type" value="Genomic_DNA"/>
</dbReference>
<dbReference type="NCBIfam" id="TIGR03435">
    <property type="entry name" value="Soli_TIGR03435"/>
    <property type="match status" value="1"/>
</dbReference>
<dbReference type="InterPro" id="IPR017801">
    <property type="entry name" value="DUF3738"/>
</dbReference>
<feature type="chain" id="PRO_5004163062" description="Soil-associated protein, TIGR03435 family" evidence="1">
    <location>
        <begin position="22"/>
        <end position="240"/>
    </location>
</feature>
<dbReference type="OrthoDB" id="108420at2"/>
<dbReference type="HOGENOM" id="CLU_079080_0_0_0"/>
<dbReference type="AlphaFoldDB" id="Q01NA8"/>
<keyword evidence="1" id="KW-0732">Signal</keyword>
<reference evidence="2" key="1">
    <citation type="submission" date="2006-10" db="EMBL/GenBank/DDBJ databases">
        <title>Complete sequence of Solibacter usitatus Ellin6076.</title>
        <authorList>
            <consortium name="US DOE Joint Genome Institute"/>
            <person name="Copeland A."/>
            <person name="Lucas S."/>
            <person name="Lapidus A."/>
            <person name="Barry K."/>
            <person name="Detter J.C."/>
            <person name="Glavina del Rio T."/>
            <person name="Hammon N."/>
            <person name="Israni S."/>
            <person name="Dalin E."/>
            <person name="Tice H."/>
            <person name="Pitluck S."/>
            <person name="Thompson L.S."/>
            <person name="Brettin T."/>
            <person name="Bruce D."/>
            <person name="Han C."/>
            <person name="Tapia R."/>
            <person name="Gilna P."/>
            <person name="Schmutz J."/>
            <person name="Larimer F."/>
            <person name="Land M."/>
            <person name="Hauser L."/>
            <person name="Kyrpides N."/>
            <person name="Mikhailova N."/>
            <person name="Janssen P.H."/>
            <person name="Kuske C.R."/>
            <person name="Richardson P."/>
        </authorList>
    </citation>
    <scope>NUCLEOTIDE SEQUENCE</scope>
    <source>
        <strain evidence="2">Ellin6076</strain>
    </source>
</reference>
<proteinExistence type="predicted"/>
<gene>
    <name evidence="2" type="ordered locus">Acid_3739</name>
</gene>